<gene>
    <name evidence="6" type="primary">S10I_0</name>
    <name evidence="6" type="ORF">EYF80_016856</name>
</gene>
<dbReference type="PANTHER" id="PTHR11639">
    <property type="entry name" value="S100 CALCIUM-BINDING PROTEIN"/>
    <property type="match status" value="1"/>
</dbReference>
<evidence type="ECO:0000259" key="5">
    <source>
        <dbReference type="PROSITE" id="PS50222"/>
    </source>
</evidence>
<organism evidence="6 7">
    <name type="scientific">Liparis tanakae</name>
    <name type="common">Tanaka's snailfish</name>
    <dbReference type="NCBI Taxonomy" id="230148"/>
    <lineage>
        <taxon>Eukaryota</taxon>
        <taxon>Metazoa</taxon>
        <taxon>Chordata</taxon>
        <taxon>Craniata</taxon>
        <taxon>Vertebrata</taxon>
        <taxon>Euteleostomi</taxon>
        <taxon>Actinopterygii</taxon>
        <taxon>Neopterygii</taxon>
        <taxon>Teleostei</taxon>
        <taxon>Neoteleostei</taxon>
        <taxon>Acanthomorphata</taxon>
        <taxon>Eupercaria</taxon>
        <taxon>Perciformes</taxon>
        <taxon>Cottioidei</taxon>
        <taxon>Cottales</taxon>
        <taxon>Liparidae</taxon>
        <taxon>Liparis</taxon>
    </lineage>
</organism>
<dbReference type="InterPro" id="IPR001751">
    <property type="entry name" value="S100/CaBP7/8-like_CS"/>
</dbReference>
<evidence type="ECO:0000313" key="7">
    <source>
        <dbReference type="Proteomes" id="UP000314294"/>
    </source>
</evidence>
<dbReference type="AlphaFoldDB" id="A0A4Z2I4J8"/>
<dbReference type="Gene3D" id="1.10.238.10">
    <property type="entry name" value="EF-hand"/>
    <property type="match status" value="2"/>
</dbReference>
<dbReference type="GO" id="GO:0048306">
    <property type="term" value="F:calcium-dependent protein binding"/>
    <property type="evidence" value="ECO:0007669"/>
    <property type="project" value="TreeGrafter"/>
</dbReference>
<dbReference type="InterPro" id="IPR011992">
    <property type="entry name" value="EF-hand-dom_pair"/>
</dbReference>
<dbReference type="PANTHER" id="PTHR11639:SF118">
    <property type="entry name" value="PROTEIN S100"/>
    <property type="match status" value="1"/>
</dbReference>
<dbReference type="SMART" id="SM01394">
    <property type="entry name" value="S_100"/>
    <property type="match status" value="1"/>
</dbReference>
<dbReference type="Proteomes" id="UP000314294">
    <property type="component" value="Unassembled WGS sequence"/>
</dbReference>
<evidence type="ECO:0000256" key="3">
    <source>
        <dbReference type="ARBA" id="ARBA00022837"/>
    </source>
</evidence>
<dbReference type="PROSITE" id="PS50222">
    <property type="entry name" value="EF_HAND_2"/>
    <property type="match status" value="1"/>
</dbReference>
<dbReference type="GO" id="GO:0005737">
    <property type="term" value="C:cytoplasm"/>
    <property type="evidence" value="ECO:0007669"/>
    <property type="project" value="TreeGrafter"/>
</dbReference>
<evidence type="ECO:0000256" key="2">
    <source>
        <dbReference type="ARBA" id="ARBA00022723"/>
    </source>
</evidence>
<evidence type="ECO:0000256" key="1">
    <source>
        <dbReference type="ARBA" id="ARBA00007323"/>
    </source>
</evidence>
<dbReference type="SMART" id="SM00054">
    <property type="entry name" value="EFh"/>
    <property type="match status" value="2"/>
</dbReference>
<proteinExistence type="inferred from homology"/>
<comment type="similarity">
    <text evidence="1 4">Belongs to the S-100 family.</text>
</comment>
<reference evidence="6 7" key="1">
    <citation type="submission" date="2019-03" db="EMBL/GenBank/DDBJ databases">
        <title>First draft genome of Liparis tanakae, snailfish: a comprehensive survey of snailfish specific genes.</title>
        <authorList>
            <person name="Kim W."/>
            <person name="Song I."/>
            <person name="Jeong J.-H."/>
            <person name="Kim D."/>
            <person name="Kim S."/>
            <person name="Ryu S."/>
            <person name="Song J.Y."/>
            <person name="Lee S.K."/>
        </authorList>
    </citation>
    <scope>NUCLEOTIDE SEQUENCE [LARGE SCALE GENOMIC DNA]</scope>
    <source>
        <tissue evidence="6">Muscle</tissue>
    </source>
</reference>
<keyword evidence="3 4" id="KW-0106">Calcium</keyword>
<keyword evidence="2 4" id="KW-0479">Metal-binding</keyword>
<dbReference type="InterPro" id="IPR013787">
    <property type="entry name" value="S100_Ca-bd_sub"/>
</dbReference>
<sequence length="114" mass="12659">MSKLLGAICIVKETFDEYSNGDGPDATLNKKELTELLKKEILGDSAPSEEIDVFFNTLDTDGDGVVNYEEYGISNAEVDKFFKMLDEDGDGVVDYMEYVTFVASFCLLLQCKDA</sequence>
<dbReference type="EMBL" id="SRLO01000131">
    <property type="protein sequence ID" value="TNN72927.1"/>
    <property type="molecule type" value="Genomic_DNA"/>
</dbReference>
<accession>A0A4Z2I4J8</accession>
<keyword evidence="7" id="KW-1185">Reference proteome</keyword>
<dbReference type="InterPro" id="IPR002048">
    <property type="entry name" value="EF_hand_dom"/>
</dbReference>
<dbReference type="SUPFAM" id="SSF47473">
    <property type="entry name" value="EF-hand"/>
    <property type="match status" value="1"/>
</dbReference>
<dbReference type="OrthoDB" id="26525at2759"/>
<dbReference type="PROSITE" id="PS00018">
    <property type="entry name" value="EF_HAND_1"/>
    <property type="match status" value="1"/>
</dbReference>
<dbReference type="PROSITE" id="PS00303">
    <property type="entry name" value="S100_CABP"/>
    <property type="match status" value="1"/>
</dbReference>
<dbReference type="GO" id="GO:0005509">
    <property type="term" value="F:calcium ion binding"/>
    <property type="evidence" value="ECO:0007669"/>
    <property type="project" value="InterPro"/>
</dbReference>
<dbReference type="InterPro" id="IPR018247">
    <property type="entry name" value="EF_Hand_1_Ca_BS"/>
</dbReference>
<evidence type="ECO:0000256" key="4">
    <source>
        <dbReference type="RuleBase" id="RU361184"/>
    </source>
</evidence>
<dbReference type="Pfam" id="PF00036">
    <property type="entry name" value="EF-hand_1"/>
    <property type="match status" value="1"/>
</dbReference>
<dbReference type="Pfam" id="PF01023">
    <property type="entry name" value="S_100"/>
    <property type="match status" value="1"/>
</dbReference>
<evidence type="ECO:0000313" key="6">
    <source>
        <dbReference type="EMBL" id="TNN72927.1"/>
    </source>
</evidence>
<comment type="caution">
    <text evidence="6">The sequence shown here is derived from an EMBL/GenBank/DDBJ whole genome shotgun (WGS) entry which is preliminary data.</text>
</comment>
<name>A0A4Z2I4J8_9TELE</name>
<dbReference type="Pfam" id="PF13202">
    <property type="entry name" value="EF-hand_5"/>
    <property type="match status" value="1"/>
</dbReference>
<feature type="domain" description="EF-hand" evidence="5">
    <location>
        <begin position="73"/>
        <end position="108"/>
    </location>
</feature>
<protein>
    <recommendedName>
        <fullName evidence="4">Protein S100</fullName>
    </recommendedName>
    <alternativeName>
        <fullName evidence="4">S100 calcium-binding protein</fullName>
    </alternativeName>
</protein>